<dbReference type="AlphaFoldDB" id="A0A059KJD6"/>
<keyword evidence="2" id="KW-1185">Reference proteome</keyword>
<evidence type="ECO:0000313" key="2">
    <source>
        <dbReference type="Proteomes" id="UP000026714"/>
    </source>
</evidence>
<sequence>MHKIIMLYTPMNPLTPLSPLRVALPSQQRDADRALRNWLALPFDMARAQYANAVRGGLIRPSKLASRDFEQLVGSMERLTLGPLARRV</sequence>
<reference evidence="1 2" key="1">
    <citation type="journal article" date="2014" name="FEMS Microbiol. Ecol.">
        <title>Sphaerotilus natans encrusted with nanoball-shaped Fe(III) oxide minerals formed by nitrate-reducing mixotrophic Fe(II) oxidation.</title>
        <authorList>
            <person name="Park S."/>
            <person name="Kim D.H."/>
            <person name="Lee J.H."/>
            <person name="Hur H.G."/>
        </authorList>
    </citation>
    <scope>NUCLEOTIDE SEQUENCE [LARGE SCALE GENOMIC DNA]</scope>
    <source>
        <strain evidence="1 2">DSM 6575</strain>
    </source>
</reference>
<name>A0A059KJD6_9BURK</name>
<gene>
    <name evidence="1" type="ORF">X805_29140</name>
</gene>
<protein>
    <submittedName>
        <fullName evidence="1">Uncharacterized protein</fullName>
    </submittedName>
</protein>
<proteinExistence type="predicted"/>
<evidence type="ECO:0000313" key="1">
    <source>
        <dbReference type="EMBL" id="KDB51536.1"/>
    </source>
</evidence>
<accession>A0A059KJD6</accession>
<organism evidence="1 2">
    <name type="scientific">Sphaerotilus natans subsp. natans DSM 6575</name>
    <dbReference type="NCBI Taxonomy" id="1286631"/>
    <lineage>
        <taxon>Bacteria</taxon>
        <taxon>Pseudomonadati</taxon>
        <taxon>Pseudomonadota</taxon>
        <taxon>Betaproteobacteria</taxon>
        <taxon>Burkholderiales</taxon>
        <taxon>Sphaerotilaceae</taxon>
        <taxon>Sphaerotilus</taxon>
    </lineage>
</organism>
<dbReference type="Proteomes" id="UP000026714">
    <property type="component" value="Unassembled WGS sequence"/>
</dbReference>
<comment type="caution">
    <text evidence="1">The sequence shown here is derived from an EMBL/GenBank/DDBJ whole genome shotgun (WGS) entry which is preliminary data.</text>
</comment>
<dbReference type="EMBL" id="AZRA01000076">
    <property type="protein sequence ID" value="KDB51536.1"/>
    <property type="molecule type" value="Genomic_DNA"/>
</dbReference>